<dbReference type="Proteomes" id="UP000033632">
    <property type="component" value="Unassembled WGS sequence"/>
</dbReference>
<comment type="caution">
    <text evidence="1">The sequence shown here is derived from an EMBL/GenBank/DDBJ whole genome shotgun (WGS) entry which is preliminary data.</text>
</comment>
<evidence type="ECO:0000313" key="1">
    <source>
        <dbReference type="EMBL" id="KKB11668.1"/>
    </source>
</evidence>
<proteinExistence type="predicted"/>
<dbReference type="Gene3D" id="3.40.50.450">
    <property type="match status" value="1"/>
</dbReference>
<evidence type="ECO:0008006" key="3">
    <source>
        <dbReference type="Google" id="ProtNLM"/>
    </source>
</evidence>
<evidence type="ECO:0000313" key="2">
    <source>
        <dbReference type="Proteomes" id="UP000033632"/>
    </source>
</evidence>
<keyword evidence="2" id="KW-1185">Reference proteome</keyword>
<dbReference type="STRING" id="443610.VE25_11675"/>
<sequence length="133" mass="14519">MTFIDAVEELAVRLIERGHTVHTPHREEVAVNWAALTEGEALSRKRGYIDRHLDLIRASDVVLVANYDKHSVSGYVGANTLMESAFAHALNLPVVLLFQLGEQPCQLELASITHSVLGGDLDALLLHLNGANS</sequence>
<organism evidence="1 2">
    <name type="scientific">Devosia geojensis</name>
    <dbReference type="NCBI Taxonomy" id="443610"/>
    <lineage>
        <taxon>Bacteria</taxon>
        <taxon>Pseudomonadati</taxon>
        <taxon>Pseudomonadota</taxon>
        <taxon>Alphaproteobacteria</taxon>
        <taxon>Hyphomicrobiales</taxon>
        <taxon>Devosiaceae</taxon>
        <taxon>Devosia</taxon>
    </lineage>
</organism>
<name>A0A0F5FS68_9HYPH</name>
<dbReference type="AlphaFoldDB" id="A0A0F5FS68"/>
<protein>
    <recommendedName>
        <fullName evidence="3">Nucleoside 2-deoxyribosyltransferase</fullName>
    </recommendedName>
</protein>
<dbReference type="PATRIC" id="fig|443610.3.peg.543"/>
<dbReference type="EMBL" id="JZEX01000109">
    <property type="protein sequence ID" value="KKB11668.1"/>
    <property type="molecule type" value="Genomic_DNA"/>
</dbReference>
<reference evidence="1 2" key="1">
    <citation type="submission" date="2015-03" db="EMBL/GenBank/DDBJ databases">
        <authorList>
            <person name="Hassan Y.I."/>
            <person name="Lepp D."/>
            <person name="Li X.-Z."/>
            <person name="Zhou T."/>
        </authorList>
    </citation>
    <scope>NUCLEOTIDE SEQUENCE [LARGE SCALE GENOMIC DNA]</scope>
    <source>
        <strain evidence="1 2">BD-c194</strain>
    </source>
</reference>
<gene>
    <name evidence="1" type="ORF">VE25_11675</name>
</gene>
<accession>A0A0F5FS68</accession>